<accession>A0A6C0I4F4</accession>
<evidence type="ECO:0000256" key="1">
    <source>
        <dbReference type="SAM" id="Phobius"/>
    </source>
</evidence>
<evidence type="ECO:0000313" key="2">
    <source>
        <dbReference type="EMBL" id="QHT87669.1"/>
    </source>
</evidence>
<organism evidence="2">
    <name type="scientific">viral metagenome</name>
    <dbReference type="NCBI Taxonomy" id="1070528"/>
    <lineage>
        <taxon>unclassified sequences</taxon>
        <taxon>metagenomes</taxon>
        <taxon>organismal metagenomes</taxon>
    </lineage>
</organism>
<feature type="transmembrane region" description="Helical" evidence="1">
    <location>
        <begin position="16"/>
        <end position="39"/>
    </location>
</feature>
<protein>
    <submittedName>
        <fullName evidence="2">Uncharacterized protein</fullName>
    </submittedName>
</protein>
<dbReference type="EMBL" id="MN740097">
    <property type="protein sequence ID" value="QHT87669.1"/>
    <property type="molecule type" value="Genomic_DNA"/>
</dbReference>
<keyword evidence="1" id="KW-0812">Transmembrane</keyword>
<reference evidence="2" key="1">
    <citation type="journal article" date="2020" name="Nature">
        <title>Giant virus diversity and host interactions through global metagenomics.</title>
        <authorList>
            <person name="Schulz F."/>
            <person name="Roux S."/>
            <person name="Paez-Espino D."/>
            <person name="Jungbluth S."/>
            <person name="Walsh D.A."/>
            <person name="Denef V.J."/>
            <person name="McMahon K.D."/>
            <person name="Konstantinidis K.T."/>
            <person name="Eloe-Fadrosh E.A."/>
            <person name="Kyrpides N.C."/>
            <person name="Woyke T."/>
        </authorList>
    </citation>
    <scope>NUCLEOTIDE SEQUENCE</scope>
    <source>
        <strain evidence="2">GVMAG-M-3300023184-190</strain>
    </source>
</reference>
<proteinExistence type="predicted"/>
<name>A0A6C0I4F4_9ZZZZ</name>
<dbReference type="AlphaFoldDB" id="A0A6C0I4F4"/>
<keyword evidence="1" id="KW-1133">Transmembrane helix</keyword>
<keyword evidence="1" id="KW-0472">Membrane</keyword>
<sequence>MAKPQVHSSDLPLHYWFSYPAIVIIKVIVIGFILLGLLLKIKRQIKNYIDTINLLEYRLNEINKKYDIIHTEIAENNTITSELTCKITTCSENIRDLENNLYEINNTITLNDKLIENACSSLHSQISNNRILIGYRIYSHETHDFLVPVFEPIDASTIFDQNTCDWFIVNQFKYLKNIKKINLMSAVDKMFIFGNPDLNKLSGRSGHKHSIYDVTQMVQENNPNYFMVWQDVFCYTGDGFCLFKNPYNVQMYAKNRVKKLYEQLLEMDIELTMPNELRDYCF</sequence>